<evidence type="ECO:0000256" key="1">
    <source>
        <dbReference type="ARBA" id="ARBA00004123"/>
    </source>
</evidence>
<name>A0AAD3TPX5_9TREE</name>
<dbReference type="Proteomes" id="UP001222932">
    <property type="component" value="Unassembled WGS sequence"/>
</dbReference>
<comment type="subcellular location">
    <subcellularLocation>
        <location evidence="1">Nucleus</location>
    </subcellularLocation>
</comment>
<keyword evidence="5" id="KW-0539">Nucleus</keyword>
<feature type="region of interest" description="Disordered" evidence="7">
    <location>
        <begin position="507"/>
        <end position="536"/>
    </location>
</feature>
<sequence length="536" mass="58988">MEPSTQAAQGPKAEESMGLEDPAVPTAASGADVPVQPAASSSRAPHARKGKDDDEPAEPLEEVLRRRTTIVKEGDNVLLRLPSDTVKAVVASKDGLVQLGKFGAFPAKYLVGLHYDITYEIVPNPDAPESADTMETAEEAVFGQAKGKKSKKKGGKKAGKQDTPGFKNMLRPLRPRGMVDAVIDDIKETNEFIDDSEENRGALLSQDEINELKAQGVGAEEMIRRQMERHEQFELKTDFSKEKWLKRKEKKYLQTIHPLAPSSINVVNHYAQRSAQSILFLREDTLSQLLNLSNVRPDGRYLVVDDTGGLVTAALADRMGCEGRILLFTDADSPPAWGVLNVMNFSERELACIKWLSWMEADEGYERPAPPGEDGMPAIAEAKTAARLRRHRAQVAELNATRAELHAGGWDGIVLATEMSPISVINRLTRYLVGSGTLTVYSPFQQVLGETLQYLRKNPEYLATQLTESWSRTYQVLPGRTHPLMTTSAMGGYLLHATRVIPSSFVPESHQRHLKRRKKANGAAEGVGEAEGDGQE</sequence>
<reference evidence="8" key="1">
    <citation type="journal article" date="2023" name="BMC Genomics">
        <title>Chromosome-level genome assemblies of Cutaneotrichosporon spp. (Trichosporonales, Basidiomycota) reveal imbalanced evolution between nucleotide sequences and chromosome synteny.</title>
        <authorList>
            <person name="Kobayashi Y."/>
            <person name="Kayamori A."/>
            <person name="Aoki K."/>
            <person name="Shiwa Y."/>
            <person name="Matsutani M."/>
            <person name="Fujita N."/>
            <person name="Sugita T."/>
            <person name="Iwasaki W."/>
            <person name="Tanaka N."/>
            <person name="Takashima M."/>
        </authorList>
    </citation>
    <scope>NUCLEOTIDE SEQUENCE</scope>
    <source>
        <strain evidence="8">HIS016</strain>
    </source>
</reference>
<comment type="similarity">
    <text evidence="2">Belongs to the TRM6/GCD10 family.</text>
</comment>
<proteinExistence type="inferred from homology"/>
<evidence type="ECO:0000256" key="6">
    <source>
        <dbReference type="ARBA" id="ARBA00032319"/>
    </source>
</evidence>
<dbReference type="GO" id="GO:0031515">
    <property type="term" value="C:tRNA (m1A) methyltransferase complex"/>
    <property type="evidence" value="ECO:0007669"/>
    <property type="project" value="InterPro"/>
</dbReference>
<accession>A0AAD3TPX5</accession>
<dbReference type="PANTHER" id="PTHR12945:SF0">
    <property type="entry name" value="TRNA (ADENINE(58)-N(1))-METHYLTRANSFERASE NON-CATALYTIC SUBUNIT TRM6"/>
    <property type="match status" value="1"/>
</dbReference>
<feature type="compositionally biased region" description="Basic residues" evidence="7">
    <location>
        <begin position="146"/>
        <end position="158"/>
    </location>
</feature>
<keyword evidence="9" id="KW-1185">Reference proteome</keyword>
<reference evidence="8" key="2">
    <citation type="submission" date="2023-06" db="EMBL/GenBank/DDBJ databases">
        <authorList>
            <person name="Kobayashi Y."/>
            <person name="Kayamori A."/>
            <person name="Aoki K."/>
            <person name="Shiwa Y."/>
            <person name="Fujita N."/>
            <person name="Sugita T."/>
            <person name="Iwasaki W."/>
            <person name="Tanaka N."/>
            <person name="Takashima M."/>
        </authorList>
    </citation>
    <scope>NUCLEOTIDE SEQUENCE</scope>
    <source>
        <strain evidence="8">HIS016</strain>
    </source>
</reference>
<dbReference type="PANTHER" id="PTHR12945">
    <property type="entry name" value="TRANSLATION INITIATION FACTOR EIF3-RELATED"/>
    <property type="match status" value="1"/>
</dbReference>
<comment type="caution">
    <text evidence="8">The sequence shown here is derived from an EMBL/GenBank/DDBJ whole genome shotgun (WGS) entry which is preliminary data.</text>
</comment>
<dbReference type="AlphaFoldDB" id="A0AAD3TPX5"/>
<evidence type="ECO:0000313" key="9">
    <source>
        <dbReference type="Proteomes" id="UP001222932"/>
    </source>
</evidence>
<evidence type="ECO:0000256" key="2">
    <source>
        <dbReference type="ARBA" id="ARBA00008320"/>
    </source>
</evidence>
<dbReference type="InterPro" id="IPR029063">
    <property type="entry name" value="SAM-dependent_MTases_sf"/>
</dbReference>
<evidence type="ECO:0000313" key="8">
    <source>
        <dbReference type="EMBL" id="GMK54660.1"/>
    </source>
</evidence>
<evidence type="ECO:0000256" key="5">
    <source>
        <dbReference type="ARBA" id="ARBA00023242"/>
    </source>
</evidence>
<gene>
    <name evidence="8" type="primary">TRM6</name>
    <name evidence="8" type="ORF">CspeluHIS016_0112460</name>
</gene>
<evidence type="ECO:0000256" key="4">
    <source>
        <dbReference type="ARBA" id="ARBA00022694"/>
    </source>
</evidence>
<feature type="region of interest" description="Disordered" evidence="7">
    <location>
        <begin position="1"/>
        <end position="61"/>
    </location>
</feature>
<evidence type="ECO:0000256" key="7">
    <source>
        <dbReference type="SAM" id="MobiDB-lite"/>
    </source>
</evidence>
<protein>
    <recommendedName>
        <fullName evidence="3">tRNA (adenine(58)-N(1))-methyltransferase non-catalytic subunit TRM6</fullName>
    </recommendedName>
    <alternativeName>
        <fullName evidence="6">tRNA(m1A58)-methyltransferase subunit TRM6</fullName>
    </alternativeName>
</protein>
<dbReference type="GO" id="GO:0030488">
    <property type="term" value="P:tRNA methylation"/>
    <property type="evidence" value="ECO:0007669"/>
    <property type="project" value="InterPro"/>
</dbReference>
<keyword evidence="4" id="KW-0819">tRNA processing</keyword>
<feature type="region of interest" description="Disordered" evidence="7">
    <location>
        <begin position="141"/>
        <end position="171"/>
    </location>
</feature>
<dbReference type="EMBL" id="BTCM01000001">
    <property type="protein sequence ID" value="GMK54660.1"/>
    <property type="molecule type" value="Genomic_DNA"/>
</dbReference>
<organism evidence="8 9">
    <name type="scientific">Cutaneotrichosporon spelunceum</name>
    <dbReference type="NCBI Taxonomy" id="1672016"/>
    <lineage>
        <taxon>Eukaryota</taxon>
        <taxon>Fungi</taxon>
        <taxon>Dikarya</taxon>
        <taxon>Basidiomycota</taxon>
        <taxon>Agaricomycotina</taxon>
        <taxon>Tremellomycetes</taxon>
        <taxon>Trichosporonales</taxon>
        <taxon>Trichosporonaceae</taxon>
        <taxon>Cutaneotrichosporon</taxon>
    </lineage>
</organism>
<dbReference type="InterPro" id="IPR017423">
    <property type="entry name" value="TRM6"/>
</dbReference>
<dbReference type="Pfam" id="PF04189">
    <property type="entry name" value="Gcd10p"/>
    <property type="match status" value="1"/>
</dbReference>
<dbReference type="GO" id="GO:0005634">
    <property type="term" value="C:nucleus"/>
    <property type="evidence" value="ECO:0007669"/>
    <property type="project" value="UniProtKB-SubCell"/>
</dbReference>
<evidence type="ECO:0000256" key="3">
    <source>
        <dbReference type="ARBA" id="ARBA00021704"/>
    </source>
</evidence>
<dbReference type="Gene3D" id="3.40.50.150">
    <property type="entry name" value="Vaccinia Virus protein VP39"/>
    <property type="match status" value="1"/>
</dbReference>